<proteinExistence type="predicted"/>
<dbReference type="EMBL" id="PEXW01000055">
    <property type="protein sequence ID" value="PIS40609.1"/>
    <property type="molecule type" value="Genomic_DNA"/>
</dbReference>
<comment type="caution">
    <text evidence="1">The sequence shown here is derived from an EMBL/GenBank/DDBJ whole genome shotgun (WGS) entry which is preliminary data.</text>
</comment>
<accession>A0A2H0YQQ9</accession>
<evidence type="ECO:0000313" key="2">
    <source>
        <dbReference type="Proteomes" id="UP000236845"/>
    </source>
</evidence>
<name>A0A2H0YQQ9_9BACT</name>
<evidence type="ECO:0000313" key="1">
    <source>
        <dbReference type="EMBL" id="PIS40609.1"/>
    </source>
</evidence>
<organism evidence="1 2">
    <name type="scientific">Candidatus Kerfeldbacteria bacterium CG08_land_8_20_14_0_20_43_14</name>
    <dbReference type="NCBI Taxonomy" id="2014246"/>
    <lineage>
        <taxon>Bacteria</taxon>
        <taxon>Candidatus Kerfeldiibacteriota</taxon>
    </lineage>
</organism>
<dbReference type="Proteomes" id="UP000236845">
    <property type="component" value="Unassembled WGS sequence"/>
</dbReference>
<dbReference type="AlphaFoldDB" id="A0A2H0YQQ9"/>
<protein>
    <submittedName>
        <fullName evidence="1">Uncharacterized protein</fullName>
    </submittedName>
</protein>
<sequence>MQKILAGSVVSLALVMAIITIYDFASYQRQEAKIHLSFNQPELKYAIQTDDPQQIAMDSMYSLGYRSYMSHDSAKYFLLLSNKSGLHSFFDAYLMVAFSNGWHDAEKGRPNFLKPSLIAFLENPDLFQTGVFKIT</sequence>
<reference evidence="2" key="1">
    <citation type="submission" date="2017-09" db="EMBL/GenBank/DDBJ databases">
        <title>Depth-based differentiation of microbial function through sediment-hosted aquifers and enrichment of novel symbionts in the deep terrestrial subsurface.</title>
        <authorList>
            <person name="Probst A.J."/>
            <person name="Ladd B."/>
            <person name="Jarett J.K."/>
            <person name="Geller-Mcgrath D.E."/>
            <person name="Sieber C.M.K."/>
            <person name="Emerson J.B."/>
            <person name="Anantharaman K."/>
            <person name="Thomas B.C."/>
            <person name="Malmstrom R."/>
            <person name="Stieglmeier M."/>
            <person name="Klingl A."/>
            <person name="Woyke T."/>
            <person name="Ryan C.M."/>
            <person name="Banfield J.F."/>
        </authorList>
    </citation>
    <scope>NUCLEOTIDE SEQUENCE [LARGE SCALE GENOMIC DNA]</scope>
</reference>
<gene>
    <name evidence="1" type="ORF">COT26_02470</name>
</gene>